<dbReference type="Gene3D" id="3.90.550.10">
    <property type="entry name" value="Spore Coat Polysaccharide Biosynthesis Protein SpsA, Chain A"/>
    <property type="match status" value="1"/>
</dbReference>
<dbReference type="PANTHER" id="PTHR43630:SF2">
    <property type="entry name" value="GLYCOSYLTRANSFERASE"/>
    <property type="match status" value="1"/>
</dbReference>
<dbReference type="SUPFAM" id="SSF53448">
    <property type="entry name" value="Nucleotide-diphospho-sugar transferases"/>
    <property type="match status" value="1"/>
</dbReference>
<name>A0A0G0PJ54_9BACT</name>
<dbReference type="InterPro" id="IPR029044">
    <property type="entry name" value="Nucleotide-diphossugar_trans"/>
</dbReference>
<organism evidence="2 3">
    <name type="scientific">Candidatus Curtissbacteria bacterium GW2011_GWC2_38_9</name>
    <dbReference type="NCBI Taxonomy" id="1618414"/>
    <lineage>
        <taxon>Bacteria</taxon>
        <taxon>Candidatus Curtissiibacteriota</taxon>
    </lineage>
</organism>
<dbReference type="AlphaFoldDB" id="A0A0G0PJ54"/>
<dbReference type="InterPro" id="IPR001173">
    <property type="entry name" value="Glyco_trans_2-like"/>
</dbReference>
<sequence>MEKVTVGICARNEEKTIENCLKSVLAGIQLIQDCESEIVINTTTSTDETLIILKKFIENNKLINTSLLSDGENLVEAERCIVNNFAADFYIFIDADTIIEKECLNELLKTLKKSNKIIATYAKYIPHKLNNDGFIRKVNRFYDTQAEFQTKRYYLHGRVFATRIWYIPKEIETKNRLINSNSVFLKNLTEKDKTLIVDDIYLSSFILDNFGVNSIKETPTAVAYYEPMKSIKDMYRVYRRRNIEMKKMFQLYPEFNYLLPYLNRSINWNALIAKDAKFYTKAIWIYFIFQRFLFKLILKLEMILVVVKFKNATDQWKIAESTKTIVKSVR</sequence>
<gene>
    <name evidence="2" type="ORF">UT12_C0015G0002</name>
</gene>
<evidence type="ECO:0000313" key="3">
    <source>
        <dbReference type="Proteomes" id="UP000034893"/>
    </source>
</evidence>
<proteinExistence type="predicted"/>
<dbReference type="CDD" id="cd00761">
    <property type="entry name" value="Glyco_tranf_GTA_type"/>
    <property type="match status" value="1"/>
</dbReference>
<feature type="domain" description="Glycosyltransferase 2-like" evidence="1">
    <location>
        <begin position="5"/>
        <end position="136"/>
    </location>
</feature>
<evidence type="ECO:0000259" key="1">
    <source>
        <dbReference type="Pfam" id="PF00535"/>
    </source>
</evidence>
<dbReference type="EMBL" id="LBVP01000015">
    <property type="protein sequence ID" value="KKQ89371.1"/>
    <property type="molecule type" value="Genomic_DNA"/>
</dbReference>
<protein>
    <recommendedName>
        <fullName evidence="1">Glycosyltransferase 2-like domain-containing protein</fullName>
    </recommendedName>
</protein>
<accession>A0A0G0PJ54</accession>
<dbReference type="Pfam" id="PF00535">
    <property type="entry name" value="Glycos_transf_2"/>
    <property type="match status" value="1"/>
</dbReference>
<comment type="caution">
    <text evidence="2">The sequence shown here is derived from an EMBL/GenBank/DDBJ whole genome shotgun (WGS) entry which is preliminary data.</text>
</comment>
<reference evidence="2 3" key="1">
    <citation type="journal article" date="2015" name="Nature">
        <title>rRNA introns, odd ribosomes, and small enigmatic genomes across a large radiation of phyla.</title>
        <authorList>
            <person name="Brown C.T."/>
            <person name="Hug L.A."/>
            <person name="Thomas B.C."/>
            <person name="Sharon I."/>
            <person name="Castelle C.J."/>
            <person name="Singh A."/>
            <person name="Wilkins M.J."/>
            <person name="Williams K.H."/>
            <person name="Banfield J.F."/>
        </authorList>
    </citation>
    <scope>NUCLEOTIDE SEQUENCE [LARGE SCALE GENOMIC DNA]</scope>
</reference>
<dbReference type="PANTHER" id="PTHR43630">
    <property type="entry name" value="POLY-BETA-1,6-N-ACETYL-D-GLUCOSAMINE SYNTHASE"/>
    <property type="match status" value="1"/>
</dbReference>
<dbReference type="Proteomes" id="UP000034893">
    <property type="component" value="Unassembled WGS sequence"/>
</dbReference>
<evidence type="ECO:0000313" key="2">
    <source>
        <dbReference type="EMBL" id="KKQ89371.1"/>
    </source>
</evidence>